<feature type="region of interest" description="Disordered" evidence="1">
    <location>
        <begin position="23"/>
        <end position="78"/>
    </location>
</feature>
<dbReference type="EMBL" id="BJMN01000005">
    <property type="protein sequence ID" value="GEB54987.1"/>
    <property type="molecule type" value="Genomic_DNA"/>
</dbReference>
<dbReference type="AlphaFoldDB" id="A0A4Y3RE51"/>
<sequence length="101" mass="11586">MRILSALMPSDLGSYRYGRTRKAFGSKGRSCGYRRRAREKVGRTCGYSSPVSHLSRENVRLRQSPEGAPLRDTDADSTGREFVRRLRMLQHHSPRGRRQPP</sequence>
<feature type="compositionally biased region" description="Basic and acidic residues" evidence="1">
    <location>
        <begin position="69"/>
        <end position="78"/>
    </location>
</feature>
<evidence type="ECO:0000256" key="1">
    <source>
        <dbReference type="SAM" id="MobiDB-lite"/>
    </source>
</evidence>
<comment type="caution">
    <text evidence="2">The sequence shown here is derived from an EMBL/GenBank/DDBJ whole genome shotgun (WGS) entry which is preliminary data.</text>
</comment>
<keyword evidence="3" id="KW-1185">Reference proteome</keyword>
<evidence type="ECO:0000313" key="2">
    <source>
        <dbReference type="EMBL" id="GEB54987.1"/>
    </source>
</evidence>
<evidence type="ECO:0000313" key="3">
    <source>
        <dbReference type="Proteomes" id="UP000315226"/>
    </source>
</evidence>
<dbReference type="Proteomes" id="UP000315226">
    <property type="component" value="Unassembled WGS sequence"/>
</dbReference>
<reference evidence="2 3" key="1">
    <citation type="submission" date="2019-06" db="EMBL/GenBank/DDBJ databases">
        <title>Whole genome shotgun sequence of Streptomyces gardneri NBRC 12865.</title>
        <authorList>
            <person name="Hosoyama A."/>
            <person name="Uohara A."/>
            <person name="Ohji S."/>
            <person name="Ichikawa N."/>
        </authorList>
    </citation>
    <scope>NUCLEOTIDE SEQUENCE [LARGE SCALE GENOMIC DNA]</scope>
    <source>
        <strain evidence="2 3">NBRC 12865</strain>
    </source>
</reference>
<name>A0A4Y3RE51_9ACTN</name>
<protein>
    <submittedName>
        <fullName evidence="2">Uncharacterized protein</fullName>
    </submittedName>
</protein>
<organism evidence="2 3">
    <name type="scientific">Streptomyces gardneri</name>
    <dbReference type="NCBI Taxonomy" id="66892"/>
    <lineage>
        <taxon>Bacteria</taxon>
        <taxon>Bacillati</taxon>
        <taxon>Actinomycetota</taxon>
        <taxon>Actinomycetes</taxon>
        <taxon>Kitasatosporales</taxon>
        <taxon>Streptomycetaceae</taxon>
        <taxon>Streptomyces</taxon>
    </lineage>
</organism>
<gene>
    <name evidence="2" type="ORF">SGA01_05920</name>
</gene>
<accession>A0A4Y3RE51</accession>
<proteinExistence type="predicted"/>